<feature type="region of interest" description="Disordered" evidence="1">
    <location>
        <begin position="1"/>
        <end position="24"/>
    </location>
</feature>
<feature type="compositionally biased region" description="Basic and acidic residues" evidence="1">
    <location>
        <begin position="1"/>
        <end position="11"/>
    </location>
</feature>
<evidence type="ECO:0000313" key="2">
    <source>
        <dbReference type="EMBL" id="EYB08148.1"/>
    </source>
</evidence>
<protein>
    <submittedName>
        <fullName evidence="2">Uncharacterized protein</fullName>
    </submittedName>
</protein>
<dbReference type="Proteomes" id="UP000021175">
    <property type="component" value="Unassembled WGS sequence"/>
</dbReference>
<evidence type="ECO:0000313" key="3">
    <source>
        <dbReference type="Proteomes" id="UP000021175"/>
    </source>
</evidence>
<accession>A0AB73AG74</accession>
<organism evidence="2 3">
    <name type="scientific">Bacteroides fragilis str. 3783N1-6</name>
    <dbReference type="NCBI Taxonomy" id="1339310"/>
    <lineage>
        <taxon>Bacteria</taxon>
        <taxon>Pseudomonadati</taxon>
        <taxon>Bacteroidota</taxon>
        <taxon>Bacteroidia</taxon>
        <taxon>Bacteroidales</taxon>
        <taxon>Bacteroidaceae</taxon>
        <taxon>Bacteroides</taxon>
    </lineage>
</organism>
<reference evidence="2 3" key="1">
    <citation type="submission" date="2014-02" db="EMBL/GenBank/DDBJ databases">
        <authorList>
            <person name="Sears C."/>
            <person name="Carroll K."/>
            <person name="Sack B.R."/>
            <person name="Qadri F."/>
            <person name="Myers L.L."/>
            <person name="Chung G.-T."/>
            <person name="Escheverria P."/>
            <person name="Fraser C.M."/>
            <person name="Sadzewicz L."/>
            <person name="Shefchek K.A."/>
            <person name="Tallon L."/>
            <person name="Das S.P."/>
            <person name="Daugherty S."/>
            <person name="Mongodin E.F."/>
        </authorList>
    </citation>
    <scope>NUCLEOTIDE SEQUENCE [LARGE SCALE GENOMIC DNA]</scope>
    <source>
        <strain evidence="2 3">3783N1-6</strain>
    </source>
</reference>
<evidence type="ECO:0000256" key="1">
    <source>
        <dbReference type="SAM" id="MobiDB-lite"/>
    </source>
</evidence>
<proteinExistence type="predicted"/>
<dbReference type="AlphaFoldDB" id="A0AB73AG74"/>
<dbReference type="EMBL" id="JGEU01000044">
    <property type="protein sequence ID" value="EYB08148.1"/>
    <property type="molecule type" value="Genomic_DNA"/>
</dbReference>
<comment type="caution">
    <text evidence="2">The sequence shown here is derived from an EMBL/GenBank/DDBJ whole genome shotgun (WGS) entry which is preliminary data.</text>
</comment>
<gene>
    <name evidence="2" type="ORF">M119_3885</name>
</gene>
<sequence length="49" mass="5658">MCFEVVKKKDEEGDDTDEGNLLPRDKHLISALSVQNSNDFEADYRKKND</sequence>
<name>A0AB73AG74_BACFG</name>